<dbReference type="Ensembl" id="ENSELUT00000030411.3">
    <property type="protein sequence ID" value="ENSELUP00000020087.2"/>
    <property type="gene ID" value="ENSELUG00000019400.3"/>
</dbReference>
<dbReference type="GO" id="GO:0005777">
    <property type="term" value="C:peroxisome"/>
    <property type="evidence" value="ECO:0007669"/>
    <property type="project" value="UniProtKB-SubCell"/>
</dbReference>
<comment type="subcellular location">
    <subcellularLocation>
        <location evidence="1">Peroxisome</location>
    </subcellularLocation>
</comment>
<keyword evidence="8" id="KW-0576">Peroxisome</keyword>
<dbReference type="FunFam" id="1.10.287.4290:FF:000001">
    <property type="entry name" value="Peroxisomal multifunctional enzyme type 2"/>
    <property type="match status" value="1"/>
</dbReference>
<dbReference type="CDD" id="cd03448">
    <property type="entry name" value="HDE_HSD"/>
    <property type="match status" value="1"/>
</dbReference>
<dbReference type="InterPro" id="IPR029069">
    <property type="entry name" value="HotDog_dom_sf"/>
</dbReference>
<dbReference type="Gene3D" id="3.10.129.10">
    <property type="entry name" value="Hotdog Thioesterase"/>
    <property type="match status" value="2"/>
</dbReference>
<dbReference type="SMART" id="SM00822">
    <property type="entry name" value="PKS_KR"/>
    <property type="match status" value="1"/>
</dbReference>
<evidence type="ECO:0000256" key="3">
    <source>
        <dbReference type="ARBA" id="ARBA00006484"/>
    </source>
</evidence>
<dbReference type="InParanoid" id="A0A3P8YVY2"/>
<dbReference type="SUPFAM" id="SSF54637">
    <property type="entry name" value="Thioesterase/thiol ester dehydrase-isomerase"/>
    <property type="match status" value="2"/>
</dbReference>
<dbReference type="GeneID" id="105014609"/>
<dbReference type="Proteomes" id="UP000265140">
    <property type="component" value="Chromosome 13"/>
</dbReference>
<dbReference type="Pfam" id="PF22622">
    <property type="entry name" value="MFE-2_hydrat-2_N"/>
    <property type="match status" value="1"/>
</dbReference>
<dbReference type="FunFam" id="3.10.129.10:FF:000013">
    <property type="entry name" value="Peroxisomal multifunctional enzyme type 2"/>
    <property type="match status" value="1"/>
</dbReference>
<evidence type="ECO:0000256" key="8">
    <source>
        <dbReference type="ARBA" id="ARBA00023140"/>
    </source>
</evidence>
<evidence type="ECO:0000256" key="12">
    <source>
        <dbReference type="SAM" id="MobiDB-lite"/>
    </source>
</evidence>
<dbReference type="Pfam" id="PF01575">
    <property type="entry name" value="MaoC_dehydratas"/>
    <property type="match status" value="1"/>
</dbReference>
<keyword evidence="7" id="KW-0443">Lipid metabolism</keyword>
<dbReference type="OrthoDB" id="3592703at2759"/>
<dbReference type="PANTHER" id="PTHR45024">
    <property type="entry name" value="DEHYDROGENASES, SHORT CHAIN"/>
    <property type="match status" value="1"/>
</dbReference>
<evidence type="ECO:0000256" key="10">
    <source>
        <dbReference type="ARBA" id="ARBA00023239"/>
    </source>
</evidence>
<evidence type="ECO:0000256" key="6">
    <source>
        <dbReference type="ARBA" id="ARBA00023027"/>
    </source>
</evidence>
<keyword evidence="15" id="KW-1185">Reference proteome</keyword>
<dbReference type="SUPFAM" id="SSF51735">
    <property type="entry name" value="NAD(P)-binding Rossmann-fold domains"/>
    <property type="match status" value="1"/>
</dbReference>
<reference evidence="14" key="2">
    <citation type="submission" date="2020-02" db="EMBL/GenBank/DDBJ databases">
        <title>Esox lucius (northern pike) genome, fEsoLuc1, primary haplotype.</title>
        <authorList>
            <person name="Myers G."/>
            <person name="Karagic N."/>
            <person name="Meyer A."/>
            <person name="Pippel M."/>
            <person name="Reichard M."/>
            <person name="Winkler S."/>
            <person name="Tracey A."/>
            <person name="Sims Y."/>
            <person name="Howe K."/>
            <person name="Rhie A."/>
            <person name="Formenti G."/>
            <person name="Durbin R."/>
            <person name="Fedrigo O."/>
            <person name="Jarvis E.D."/>
        </authorList>
    </citation>
    <scope>NUCLEOTIDE SEQUENCE [LARGE SCALE GENOMIC DNA]</scope>
</reference>
<dbReference type="Bgee" id="ENSELUG00000019400">
    <property type="expression patterns" value="Expressed in liver and 15 other cell types or tissues"/>
</dbReference>
<dbReference type="STRING" id="8010.ENSELUP00000020087"/>
<evidence type="ECO:0000256" key="7">
    <source>
        <dbReference type="ARBA" id="ARBA00023098"/>
    </source>
</evidence>
<evidence type="ECO:0000313" key="15">
    <source>
        <dbReference type="Proteomes" id="UP000265140"/>
    </source>
</evidence>
<accession>A0A3P8YVY2</accession>
<reference evidence="15" key="1">
    <citation type="journal article" date="2014" name="PLoS ONE">
        <title>The genome and linkage map of the northern pike (Esox lucius): conserved synteny revealed between the salmonid sister group and the Neoteleostei.</title>
        <authorList>
            <person name="Rondeau E.B."/>
            <person name="Minkley D.R."/>
            <person name="Leong J.S."/>
            <person name="Messmer A.M."/>
            <person name="Jantzen J.R."/>
            <person name="von Schalburg K.R."/>
            <person name="Lemon C."/>
            <person name="Bird N.H."/>
            <person name="Koop B.F."/>
        </authorList>
    </citation>
    <scope>NUCLEOTIDE SEQUENCE</scope>
</reference>
<dbReference type="UniPathway" id="UPA00659"/>
<comment type="similarity">
    <text evidence="3">Belongs to the short-chain dehydrogenases/reductases (SDR) family.</text>
</comment>
<dbReference type="Gene3D" id="3.30.1050.10">
    <property type="entry name" value="SCP2 sterol-binding domain"/>
    <property type="match status" value="1"/>
</dbReference>
<dbReference type="InterPro" id="IPR057326">
    <property type="entry name" value="KR_dom"/>
</dbReference>
<dbReference type="InterPro" id="IPR051687">
    <property type="entry name" value="Peroxisomal_Beta-Oxidation"/>
</dbReference>
<dbReference type="GO" id="GO:0016853">
    <property type="term" value="F:isomerase activity"/>
    <property type="evidence" value="ECO:0007669"/>
    <property type="project" value="UniProtKB-KW"/>
</dbReference>
<organism evidence="14 15">
    <name type="scientific">Esox lucius</name>
    <name type="common">Northern pike</name>
    <dbReference type="NCBI Taxonomy" id="8010"/>
    <lineage>
        <taxon>Eukaryota</taxon>
        <taxon>Metazoa</taxon>
        <taxon>Chordata</taxon>
        <taxon>Craniata</taxon>
        <taxon>Vertebrata</taxon>
        <taxon>Euteleostomi</taxon>
        <taxon>Actinopterygii</taxon>
        <taxon>Neopterygii</taxon>
        <taxon>Teleostei</taxon>
        <taxon>Protacanthopterygii</taxon>
        <taxon>Esociformes</taxon>
        <taxon>Esocidae</taxon>
        <taxon>Esox</taxon>
    </lineage>
</organism>
<dbReference type="InterPro" id="IPR036291">
    <property type="entry name" value="NAD(P)-bd_dom_sf"/>
</dbReference>
<dbReference type="InterPro" id="IPR002539">
    <property type="entry name" value="MaoC-like_dom"/>
</dbReference>
<evidence type="ECO:0000256" key="5">
    <source>
        <dbReference type="ARBA" id="ARBA00023002"/>
    </source>
</evidence>
<dbReference type="PRINTS" id="PR00081">
    <property type="entry name" value="GDHRDH"/>
</dbReference>
<dbReference type="GO" id="GO:0018812">
    <property type="term" value="F:3-hydroxyacyl-CoA dehydratase activity"/>
    <property type="evidence" value="ECO:0007669"/>
    <property type="project" value="UniProtKB-ARBA"/>
</dbReference>
<evidence type="ECO:0000256" key="1">
    <source>
        <dbReference type="ARBA" id="ARBA00004275"/>
    </source>
</evidence>
<dbReference type="CDD" id="cd05353">
    <property type="entry name" value="hydroxyacyl-CoA-like_DH_SDR_c-like"/>
    <property type="match status" value="1"/>
</dbReference>
<dbReference type="Pfam" id="PF00106">
    <property type="entry name" value="adh_short"/>
    <property type="match status" value="1"/>
</dbReference>
<dbReference type="Pfam" id="PF02036">
    <property type="entry name" value="SCP2"/>
    <property type="match status" value="1"/>
</dbReference>
<dbReference type="InterPro" id="IPR054357">
    <property type="entry name" value="MFE-2_N"/>
</dbReference>
<evidence type="ECO:0000313" key="14">
    <source>
        <dbReference type="Ensembl" id="ENSELUP00000020087.2"/>
    </source>
</evidence>
<dbReference type="GeneTree" id="ENSGT00940000158343"/>
<dbReference type="FunFam" id="3.40.50.720:FF:000185">
    <property type="entry name" value="peroxisomal multifunctional enzyme type 2"/>
    <property type="match status" value="1"/>
</dbReference>
<evidence type="ECO:0000256" key="4">
    <source>
        <dbReference type="ARBA" id="ARBA00022832"/>
    </source>
</evidence>
<dbReference type="InterPro" id="IPR002347">
    <property type="entry name" value="SDR_fam"/>
</dbReference>
<keyword evidence="9" id="KW-0413">Isomerase</keyword>
<keyword evidence="10" id="KW-0456">Lyase</keyword>
<keyword evidence="5" id="KW-0560">Oxidoreductase</keyword>
<proteinExistence type="inferred from homology"/>
<gene>
    <name evidence="14" type="primary">HSD17B4</name>
</gene>
<dbReference type="InterPro" id="IPR036527">
    <property type="entry name" value="SCP2_sterol-bd_dom_sf"/>
</dbReference>
<feature type="compositionally biased region" description="Low complexity" evidence="12">
    <location>
        <begin position="307"/>
        <end position="321"/>
    </location>
</feature>
<dbReference type="SUPFAM" id="SSF55718">
    <property type="entry name" value="SCP-like"/>
    <property type="match status" value="1"/>
</dbReference>
<dbReference type="AlphaFoldDB" id="A0A3P8YVY2"/>
<dbReference type="FunFam" id="3.30.1050.10:FF:000004">
    <property type="entry name" value="Hydroxysteroid 17-beta dehydrogenase 4"/>
    <property type="match status" value="1"/>
</dbReference>
<protein>
    <recommendedName>
        <fullName evidence="11">Peroxisomal multifunctional enzyme type 2</fullName>
    </recommendedName>
</protein>
<dbReference type="Gene3D" id="1.10.287.4290">
    <property type="match status" value="1"/>
</dbReference>
<dbReference type="OMA" id="GKTRWQR"/>
<sequence>MSAPLTFTGKVVVVTGAGGGLGREYALAFGERGASVVVNDLGGDIKGGGKSSAAADKVVEEIKSKGGKAVANYDSVEDGEKVIQTALDAFGRIDIVVNNAGILRDRSFGRTSDLDWDLIHRVHLRGSFMVTRAAWNHMKNQKFGRIIMTSSAAGIYGNFGQANYSAAKLGLVGLANTLAIEGQKNNIHCNTIAPMAGSRLTQTVMPQDLSESLKAEYVAPLVLWLSHDQCQENGGLFEVGAGWIGKLRWERSQGCIVRQKNQAMSPEAVRDQWDHICDFTNATKPSTINGSLATLVEVLSRVETEEGVAPNPARGAAGAPAAPSPDPMEAVGRRLPEMTFSYSHMQCILYALGVGMSTRENDHLKFLYEGHEDFCVLPTFGVIPSLGSLMDGGLGSLPGLNIDFTRLLHGEQYLEVFKPLPTSGTLTSQATIADVLDKGSGAVILLDVHTYSGKELLCYNQFSLFIVGAGGFGGRRTSDKAVSPVAPPKRDPDVVVTDATTRDQAALYRLSGDWNPLHIDPSFAAMGGFKAPILHGLCSFGFAARHVLKQYADNDVSRFKSIKVRFVKPVLPGQSLQTEMWKEGNRVHIECKVKETGAVVLSGAYVDLHATTGDAPHGLPEVDALKSELVFAEIGRRIKDLGAEMVKKVNAVFGWEITKGGNTVAQWTIDLKTGNGALHQGPYSGKPDVTFTVSDEDFMAVAQGQLNPQKAFFAGKLKVRGNVMLSQKLEVILKDYAKL</sequence>
<keyword evidence="4" id="KW-0276">Fatty acid metabolism</keyword>
<feature type="domain" description="Ketoreductase" evidence="13">
    <location>
        <begin position="10"/>
        <end position="203"/>
    </location>
</feature>
<dbReference type="Gene3D" id="3.40.50.720">
    <property type="entry name" value="NAD(P)-binding Rossmann-like Domain"/>
    <property type="match status" value="1"/>
</dbReference>
<dbReference type="RefSeq" id="XP_010875361.2">
    <property type="nucleotide sequence ID" value="XM_010877059.5"/>
</dbReference>
<dbReference type="GO" id="GO:0016491">
    <property type="term" value="F:oxidoreductase activity"/>
    <property type="evidence" value="ECO:0007669"/>
    <property type="project" value="UniProtKB-KW"/>
</dbReference>
<name>A0A3P8YVY2_ESOLU</name>
<evidence type="ECO:0000256" key="11">
    <source>
        <dbReference type="ARBA" id="ARBA00073497"/>
    </source>
</evidence>
<evidence type="ECO:0000259" key="13">
    <source>
        <dbReference type="SMART" id="SM00822"/>
    </source>
</evidence>
<evidence type="ECO:0000256" key="2">
    <source>
        <dbReference type="ARBA" id="ARBA00005005"/>
    </source>
</evidence>
<evidence type="ECO:0000256" key="9">
    <source>
        <dbReference type="ARBA" id="ARBA00023235"/>
    </source>
</evidence>
<comment type="pathway">
    <text evidence="2">Lipid metabolism; fatty acid beta-oxidation.</text>
</comment>
<dbReference type="InterPro" id="IPR003033">
    <property type="entry name" value="SCP2_sterol-bd_dom"/>
</dbReference>
<dbReference type="GO" id="GO:0006635">
    <property type="term" value="P:fatty acid beta-oxidation"/>
    <property type="evidence" value="ECO:0007669"/>
    <property type="project" value="UniProtKB-UniPathway"/>
</dbReference>
<reference evidence="14" key="4">
    <citation type="submission" date="2025-09" db="UniProtKB">
        <authorList>
            <consortium name="Ensembl"/>
        </authorList>
    </citation>
    <scope>IDENTIFICATION</scope>
</reference>
<keyword evidence="6" id="KW-0520">NAD</keyword>
<dbReference type="PANTHER" id="PTHR45024:SF2">
    <property type="entry name" value="SCP2 DOMAIN-CONTAINING PROTEIN"/>
    <property type="match status" value="1"/>
</dbReference>
<dbReference type="InterPro" id="IPR020904">
    <property type="entry name" value="Sc_DH/Rdtase_CS"/>
</dbReference>
<feature type="region of interest" description="Disordered" evidence="12">
    <location>
        <begin position="306"/>
        <end position="327"/>
    </location>
</feature>
<dbReference type="PROSITE" id="PS00061">
    <property type="entry name" value="ADH_SHORT"/>
    <property type="match status" value="1"/>
</dbReference>
<reference evidence="14" key="3">
    <citation type="submission" date="2025-08" db="UniProtKB">
        <authorList>
            <consortium name="Ensembl"/>
        </authorList>
    </citation>
    <scope>IDENTIFICATION</scope>
</reference>
<dbReference type="PRINTS" id="PR00080">
    <property type="entry name" value="SDRFAMILY"/>
</dbReference>